<proteinExistence type="predicted"/>
<reference evidence="2 3" key="1">
    <citation type="journal article" date="2023" name="Plants (Basel)">
        <title>Bridging the Gap: Combining Genomics and Transcriptomics Approaches to Understand Stylosanthes scabra, an Orphan Legume from the Brazilian Caatinga.</title>
        <authorList>
            <person name="Ferreira-Neto J.R.C."/>
            <person name="da Silva M.D."/>
            <person name="Binneck E."/>
            <person name="de Melo N.F."/>
            <person name="da Silva R.H."/>
            <person name="de Melo A.L.T.M."/>
            <person name="Pandolfi V."/>
            <person name="Bustamante F.O."/>
            <person name="Brasileiro-Vidal A.C."/>
            <person name="Benko-Iseppon A.M."/>
        </authorList>
    </citation>
    <scope>NUCLEOTIDE SEQUENCE [LARGE SCALE GENOMIC DNA]</scope>
    <source>
        <tissue evidence="2">Leaves</tissue>
    </source>
</reference>
<gene>
    <name evidence="2" type="ORF">PIB30_029042</name>
</gene>
<feature type="compositionally biased region" description="Basic and acidic residues" evidence="1">
    <location>
        <begin position="98"/>
        <end position="113"/>
    </location>
</feature>
<dbReference type="Proteomes" id="UP001341840">
    <property type="component" value="Unassembled WGS sequence"/>
</dbReference>
<evidence type="ECO:0000256" key="1">
    <source>
        <dbReference type="SAM" id="MobiDB-lite"/>
    </source>
</evidence>
<protein>
    <submittedName>
        <fullName evidence="2">Uncharacterized protein</fullName>
    </submittedName>
</protein>
<evidence type="ECO:0000313" key="3">
    <source>
        <dbReference type="Proteomes" id="UP001341840"/>
    </source>
</evidence>
<organism evidence="2 3">
    <name type="scientific">Stylosanthes scabra</name>
    <dbReference type="NCBI Taxonomy" id="79078"/>
    <lineage>
        <taxon>Eukaryota</taxon>
        <taxon>Viridiplantae</taxon>
        <taxon>Streptophyta</taxon>
        <taxon>Embryophyta</taxon>
        <taxon>Tracheophyta</taxon>
        <taxon>Spermatophyta</taxon>
        <taxon>Magnoliopsida</taxon>
        <taxon>eudicotyledons</taxon>
        <taxon>Gunneridae</taxon>
        <taxon>Pentapetalae</taxon>
        <taxon>rosids</taxon>
        <taxon>fabids</taxon>
        <taxon>Fabales</taxon>
        <taxon>Fabaceae</taxon>
        <taxon>Papilionoideae</taxon>
        <taxon>50 kb inversion clade</taxon>
        <taxon>dalbergioids sensu lato</taxon>
        <taxon>Dalbergieae</taxon>
        <taxon>Pterocarpus clade</taxon>
        <taxon>Stylosanthes</taxon>
    </lineage>
</organism>
<comment type="caution">
    <text evidence="2">The sequence shown here is derived from an EMBL/GenBank/DDBJ whole genome shotgun (WGS) entry which is preliminary data.</text>
</comment>
<sequence>MHVIGRRESVNVEVRGEWVAEREYSYREPAPTGEMKSSEEARKKEAGEMNQNRGEMKSSEEARKKESGEMNQNRGEMRSSEEARKKEAGEMNQNRGESPLEKAARKKKEERNRRGSGCEISSRLMKEGSWW</sequence>
<feature type="compositionally biased region" description="Basic and acidic residues" evidence="1">
    <location>
        <begin position="36"/>
        <end position="47"/>
    </location>
</feature>
<feature type="compositionally biased region" description="Basic and acidic residues" evidence="1">
    <location>
        <begin position="75"/>
        <end position="89"/>
    </location>
</feature>
<accession>A0ABU6QBR1</accession>
<feature type="compositionally biased region" description="Basic and acidic residues" evidence="1">
    <location>
        <begin position="54"/>
        <end position="68"/>
    </location>
</feature>
<feature type="compositionally biased region" description="Basic and acidic residues" evidence="1">
    <location>
        <begin position="1"/>
        <end position="26"/>
    </location>
</feature>
<name>A0ABU6QBR1_9FABA</name>
<dbReference type="EMBL" id="JASCZI010000117">
    <property type="protein sequence ID" value="MED6108943.1"/>
    <property type="molecule type" value="Genomic_DNA"/>
</dbReference>
<feature type="region of interest" description="Disordered" evidence="1">
    <location>
        <begin position="1"/>
        <end position="131"/>
    </location>
</feature>
<evidence type="ECO:0000313" key="2">
    <source>
        <dbReference type="EMBL" id="MED6108943.1"/>
    </source>
</evidence>
<keyword evidence="3" id="KW-1185">Reference proteome</keyword>